<sequence>MDLIFFHLLFTSLFFLRPHESAAGPKQNLLDIVLEGYDIDKWPTFQEADLENELTEPTHANISLDIMFISSIDVQAMDLTIDFYLNQRWVDARLQYRENLSKRPIVLRTVEQIKRIWTPDTYMVNAKSANFHEVTTPNRLVYIDHSGSVMYSARITAKLACEMHFGMYPVDTQVCMLHLASYAYQVSHLMFHWREEGPITYGSTEDLNQFTLSAKWTEECQDKYPDGYYPCLKVHFKFKRNFGHHLIQTYLPTVLIVTISWVSFFLEASAVPARVSLGITTFLTMITLNSGAKIGLPPVSYVKAIDIWMLACTFFVFSTLWHFVLVCVMARRPMKNPGGLGNTTSTRPSTSISSAMQGDTAARFPYRKSTLMNGGTSEAQLHELSKLAPHAHTSSPELHHVHYKNRSDSVISDPIWILRADQMTKAQRQERMEYYDTVSPDQNCNTPPPVGANPVLPRKKKACHHCRCSFMAAPNSAKDRAKRIDIWARWLYPLVFLLFNVVYWGYYLNLNPELGRRSSSED</sequence>
<dbReference type="InterPro" id="IPR036719">
    <property type="entry name" value="Neuro-gated_channel_TM_sf"/>
</dbReference>
<evidence type="ECO:0000256" key="5">
    <source>
        <dbReference type="ARBA" id="ARBA00022692"/>
    </source>
</evidence>
<dbReference type="PROSITE" id="PS00236">
    <property type="entry name" value="NEUROTR_ION_CHANNEL"/>
    <property type="match status" value="1"/>
</dbReference>
<dbReference type="PRINTS" id="PR00252">
    <property type="entry name" value="NRIONCHANNEL"/>
</dbReference>
<keyword evidence="7 11" id="KW-1133">Transmembrane helix</keyword>
<feature type="domain" description="Neurotransmitter-gated ion-channel ligand-binding" evidence="12">
    <location>
        <begin position="27"/>
        <end position="241"/>
    </location>
</feature>
<dbReference type="SUPFAM" id="SSF90112">
    <property type="entry name" value="Neurotransmitter-gated ion-channel transmembrane pore"/>
    <property type="match status" value="1"/>
</dbReference>
<dbReference type="AlphaFoldDB" id="A0A1W0WDI8"/>
<proteinExistence type="inferred from homology"/>
<keyword evidence="5 11" id="KW-0812">Transmembrane</keyword>
<dbReference type="CDD" id="cd18987">
    <property type="entry name" value="LGIC_ECD_anion"/>
    <property type="match status" value="1"/>
</dbReference>
<dbReference type="Gene3D" id="2.70.170.10">
    <property type="entry name" value="Neurotransmitter-gated ion-channel ligand-binding domain"/>
    <property type="match status" value="1"/>
</dbReference>
<keyword evidence="14" id="KW-0675">Receptor</keyword>
<organism evidence="14 15">
    <name type="scientific">Hypsibius exemplaris</name>
    <name type="common">Freshwater tardigrade</name>
    <dbReference type="NCBI Taxonomy" id="2072580"/>
    <lineage>
        <taxon>Eukaryota</taxon>
        <taxon>Metazoa</taxon>
        <taxon>Ecdysozoa</taxon>
        <taxon>Tardigrada</taxon>
        <taxon>Eutardigrada</taxon>
        <taxon>Parachela</taxon>
        <taxon>Hypsibioidea</taxon>
        <taxon>Hypsibiidae</taxon>
        <taxon>Hypsibius</taxon>
    </lineage>
</organism>
<feature type="domain" description="Neurotransmitter-gated ion-channel transmembrane" evidence="13">
    <location>
        <begin position="249"/>
        <end position="504"/>
    </location>
</feature>
<comment type="similarity">
    <text evidence="11">Belongs to the ligand-gated ion channel (TC 1.A.9) family.</text>
</comment>
<keyword evidence="8 11" id="KW-0406">Ion transport</keyword>
<evidence type="ECO:0000256" key="10">
    <source>
        <dbReference type="ARBA" id="ARBA00023303"/>
    </source>
</evidence>
<feature type="transmembrane region" description="Helical" evidence="11">
    <location>
        <begin position="275"/>
        <end position="295"/>
    </location>
</feature>
<evidence type="ECO:0000256" key="8">
    <source>
        <dbReference type="ARBA" id="ARBA00023065"/>
    </source>
</evidence>
<dbReference type="InterPro" id="IPR006029">
    <property type="entry name" value="Neurotrans-gated_channel_TM"/>
</dbReference>
<evidence type="ECO:0000256" key="11">
    <source>
        <dbReference type="RuleBase" id="RU000687"/>
    </source>
</evidence>
<keyword evidence="6 11" id="KW-0732">Signal</keyword>
<dbReference type="InterPro" id="IPR006201">
    <property type="entry name" value="Neur_channel"/>
</dbReference>
<dbReference type="PRINTS" id="PR00253">
    <property type="entry name" value="GABAARECEPTR"/>
</dbReference>
<feature type="transmembrane region" description="Helical" evidence="11">
    <location>
        <begin position="490"/>
        <end position="508"/>
    </location>
</feature>
<keyword evidence="4" id="KW-1003">Cell membrane</keyword>
<dbReference type="GO" id="GO:0004888">
    <property type="term" value="F:transmembrane signaling receptor activity"/>
    <property type="evidence" value="ECO:0007669"/>
    <property type="project" value="InterPro"/>
</dbReference>
<dbReference type="GO" id="GO:0005886">
    <property type="term" value="C:plasma membrane"/>
    <property type="evidence" value="ECO:0007669"/>
    <property type="project" value="UniProtKB-SubCell"/>
</dbReference>
<dbReference type="InterPro" id="IPR018000">
    <property type="entry name" value="Neurotransmitter_ion_chnl_CS"/>
</dbReference>
<feature type="chain" id="PRO_5022261819" evidence="11">
    <location>
        <begin position="24"/>
        <end position="522"/>
    </location>
</feature>
<dbReference type="InterPro" id="IPR036734">
    <property type="entry name" value="Neur_chan_lig-bd_sf"/>
</dbReference>
<dbReference type="NCBIfam" id="TIGR00860">
    <property type="entry name" value="LIC"/>
    <property type="match status" value="1"/>
</dbReference>
<dbReference type="EMBL" id="MTYJ01000128">
    <property type="protein sequence ID" value="OQV13232.1"/>
    <property type="molecule type" value="Genomic_DNA"/>
</dbReference>
<evidence type="ECO:0000313" key="14">
    <source>
        <dbReference type="EMBL" id="OQV13232.1"/>
    </source>
</evidence>
<feature type="transmembrane region" description="Helical" evidence="11">
    <location>
        <begin position="307"/>
        <end position="330"/>
    </location>
</feature>
<comment type="caution">
    <text evidence="14">The sequence shown here is derived from an EMBL/GenBank/DDBJ whole genome shotgun (WGS) entry which is preliminary data.</text>
</comment>
<accession>A0A1W0WDI8</accession>
<feature type="transmembrane region" description="Helical" evidence="11">
    <location>
        <begin position="249"/>
        <end position="268"/>
    </location>
</feature>
<comment type="subcellular location">
    <subcellularLocation>
        <location evidence="2">Cell membrane</location>
    </subcellularLocation>
    <subcellularLocation>
        <location evidence="1">Membrane</location>
        <topology evidence="1">Multi-pass membrane protein</topology>
    </subcellularLocation>
</comment>
<evidence type="ECO:0000259" key="13">
    <source>
        <dbReference type="Pfam" id="PF02932"/>
    </source>
</evidence>
<evidence type="ECO:0000256" key="2">
    <source>
        <dbReference type="ARBA" id="ARBA00004236"/>
    </source>
</evidence>
<evidence type="ECO:0000256" key="4">
    <source>
        <dbReference type="ARBA" id="ARBA00022475"/>
    </source>
</evidence>
<dbReference type="CDD" id="cd19049">
    <property type="entry name" value="LGIC_TM_anion"/>
    <property type="match status" value="1"/>
</dbReference>
<evidence type="ECO:0000256" key="1">
    <source>
        <dbReference type="ARBA" id="ARBA00004141"/>
    </source>
</evidence>
<keyword evidence="3 11" id="KW-0813">Transport</keyword>
<keyword evidence="9 11" id="KW-0472">Membrane</keyword>
<dbReference type="GO" id="GO:0005230">
    <property type="term" value="F:extracellular ligand-gated monoatomic ion channel activity"/>
    <property type="evidence" value="ECO:0007669"/>
    <property type="project" value="InterPro"/>
</dbReference>
<dbReference type="InterPro" id="IPR006028">
    <property type="entry name" value="GABAA/Glycine_rcpt"/>
</dbReference>
<gene>
    <name evidence="14" type="ORF">BV898_12555</name>
</gene>
<evidence type="ECO:0000256" key="9">
    <source>
        <dbReference type="ARBA" id="ARBA00023136"/>
    </source>
</evidence>
<evidence type="ECO:0000256" key="6">
    <source>
        <dbReference type="ARBA" id="ARBA00022729"/>
    </source>
</evidence>
<dbReference type="Proteomes" id="UP000192578">
    <property type="component" value="Unassembled WGS sequence"/>
</dbReference>
<dbReference type="InterPro" id="IPR038050">
    <property type="entry name" value="Neuro_actylchol_rec"/>
</dbReference>
<dbReference type="PANTHER" id="PTHR18945">
    <property type="entry name" value="NEUROTRANSMITTER GATED ION CHANNEL"/>
    <property type="match status" value="1"/>
</dbReference>
<name>A0A1W0WDI8_HYPEX</name>
<feature type="signal peptide" evidence="11">
    <location>
        <begin position="1"/>
        <end position="23"/>
    </location>
</feature>
<dbReference type="Pfam" id="PF02932">
    <property type="entry name" value="Neur_chan_memb"/>
    <property type="match status" value="1"/>
</dbReference>
<evidence type="ECO:0000313" key="15">
    <source>
        <dbReference type="Proteomes" id="UP000192578"/>
    </source>
</evidence>
<evidence type="ECO:0000256" key="7">
    <source>
        <dbReference type="ARBA" id="ARBA00022989"/>
    </source>
</evidence>
<reference evidence="15" key="1">
    <citation type="submission" date="2017-01" db="EMBL/GenBank/DDBJ databases">
        <title>Comparative genomics of anhydrobiosis in the tardigrade Hypsibius dujardini.</title>
        <authorList>
            <person name="Yoshida Y."/>
            <person name="Koutsovoulos G."/>
            <person name="Laetsch D."/>
            <person name="Stevens L."/>
            <person name="Kumar S."/>
            <person name="Horikawa D."/>
            <person name="Ishino K."/>
            <person name="Komine S."/>
            <person name="Tomita M."/>
            <person name="Blaxter M."/>
            <person name="Arakawa K."/>
        </authorList>
    </citation>
    <scope>NUCLEOTIDE SEQUENCE [LARGE SCALE GENOMIC DNA]</scope>
    <source>
        <strain evidence="15">Z151</strain>
    </source>
</reference>
<dbReference type="OrthoDB" id="407674at2759"/>
<dbReference type="InterPro" id="IPR006202">
    <property type="entry name" value="Neur_chan_lig-bd"/>
</dbReference>
<dbReference type="SUPFAM" id="SSF63712">
    <property type="entry name" value="Nicotinic receptor ligand binding domain-like"/>
    <property type="match status" value="1"/>
</dbReference>
<keyword evidence="10 11" id="KW-0407">Ion channel</keyword>
<evidence type="ECO:0000259" key="12">
    <source>
        <dbReference type="Pfam" id="PF02931"/>
    </source>
</evidence>
<evidence type="ECO:0000256" key="3">
    <source>
        <dbReference type="ARBA" id="ARBA00022448"/>
    </source>
</evidence>
<dbReference type="FunFam" id="2.70.170.10:FF:000045">
    <property type="entry name" value="Predicted protein"/>
    <property type="match status" value="1"/>
</dbReference>
<keyword evidence="15" id="KW-1185">Reference proteome</keyword>
<dbReference type="Gene3D" id="1.20.58.390">
    <property type="entry name" value="Neurotransmitter-gated ion-channel transmembrane domain"/>
    <property type="match status" value="1"/>
</dbReference>
<dbReference type="Pfam" id="PF02931">
    <property type="entry name" value="Neur_chan_LBD"/>
    <property type="match status" value="1"/>
</dbReference>
<protein>
    <submittedName>
        <fullName evidence="14">Glycine receptor subunit alphaZ1</fullName>
    </submittedName>
</protein>